<sequence>MGGTAWARNRAASVLSIVALTLCPLIAGCANGNTPGPIVTTTVEPKVTTEATDTVPQEEIWQWALGRNAWNDPALTNLAASLGRSSKTNILSHGGGFQLDLDDSGTVVAVVLYNDEDSLGLPASETSFRAYAGSLPGQLTWQDSYGTVVAQAGAGQKVAGGWGAEYTFAYLAGDGHRIDVTYLAKHSTELPASPIHTITMQLPAE</sequence>
<feature type="signal peptide" evidence="1">
    <location>
        <begin position="1"/>
        <end position="27"/>
    </location>
</feature>
<keyword evidence="1" id="KW-0732">Signal</keyword>
<accession>A0ABP7CZB2</accession>
<comment type="caution">
    <text evidence="2">The sequence shown here is derived from an EMBL/GenBank/DDBJ whole genome shotgun (WGS) entry which is preliminary data.</text>
</comment>
<reference evidence="3" key="1">
    <citation type="journal article" date="2019" name="Int. J. Syst. Evol. Microbiol.">
        <title>The Global Catalogue of Microorganisms (GCM) 10K type strain sequencing project: providing services to taxonomists for standard genome sequencing and annotation.</title>
        <authorList>
            <consortium name="The Broad Institute Genomics Platform"/>
            <consortium name="The Broad Institute Genome Sequencing Center for Infectious Disease"/>
            <person name="Wu L."/>
            <person name="Ma J."/>
        </authorList>
    </citation>
    <scope>NUCLEOTIDE SEQUENCE [LARGE SCALE GENOMIC DNA]</scope>
    <source>
        <strain evidence="3">JCM 17125</strain>
    </source>
</reference>
<dbReference type="RefSeq" id="WP_344942884.1">
    <property type="nucleotide sequence ID" value="NZ_BAABDC010000001.1"/>
</dbReference>
<evidence type="ECO:0000313" key="3">
    <source>
        <dbReference type="Proteomes" id="UP001501468"/>
    </source>
</evidence>
<evidence type="ECO:0008006" key="4">
    <source>
        <dbReference type="Google" id="ProtNLM"/>
    </source>
</evidence>
<feature type="chain" id="PRO_5047476541" description="Bacterial spore germination immunoglobulin-like domain-containing protein" evidence="1">
    <location>
        <begin position="28"/>
        <end position="205"/>
    </location>
</feature>
<evidence type="ECO:0000256" key="1">
    <source>
        <dbReference type="SAM" id="SignalP"/>
    </source>
</evidence>
<proteinExistence type="predicted"/>
<keyword evidence="3" id="KW-1185">Reference proteome</keyword>
<dbReference type="Proteomes" id="UP001501468">
    <property type="component" value="Unassembled WGS sequence"/>
</dbReference>
<gene>
    <name evidence="2" type="ORF">GCM10022399_11790</name>
</gene>
<dbReference type="EMBL" id="BAABDC010000001">
    <property type="protein sequence ID" value="GAA3696957.1"/>
    <property type="molecule type" value="Genomic_DNA"/>
</dbReference>
<protein>
    <recommendedName>
        <fullName evidence="4">Bacterial spore germination immunoglobulin-like domain-containing protein</fullName>
    </recommendedName>
</protein>
<name>A0ABP7CZB2_9MICO</name>
<evidence type="ECO:0000313" key="2">
    <source>
        <dbReference type="EMBL" id="GAA3696957.1"/>
    </source>
</evidence>
<organism evidence="2 3">
    <name type="scientific">Terrabacter ginsenosidimutans</name>
    <dbReference type="NCBI Taxonomy" id="490575"/>
    <lineage>
        <taxon>Bacteria</taxon>
        <taxon>Bacillati</taxon>
        <taxon>Actinomycetota</taxon>
        <taxon>Actinomycetes</taxon>
        <taxon>Micrococcales</taxon>
        <taxon>Intrasporangiaceae</taxon>
        <taxon>Terrabacter</taxon>
    </lineage>
</organism>